<gene>
    <name evidence="1" type="ORF">OWV82_019796</name>
</gene>
<reference evidence="1 2" key="1">
    <citation type="journal article" date="2023" name="Science">
        <title>Complex scaffold remodeling in plant triterpene biosynthesis.</title>
        <authorList>
            <person name="De La Pena R."/>
            <person name="Hodgson H."/>
            <person name="Liu J.C."/>
            <person name="Stephenson M.J."/>
            <person name="Martin A.C."/>
            <person name="Owen C."/>
            <person name="Harkess A."/>
            <person name="Leebens-Mack J."/>
            <person name="Jimenez L.E."/>
            <person name="Osbourn A."/>
            <person name="Sattely E.S."/>
        </authorList>
    </citation>
    <scope>NUCLEOTIDE SEQUENCE [LARGE SCALE GENOMIC DNA]</scope>
    <source>
        <strain evidence="2">cv. JPN11</strain>
        <tissue evidence="1">Leaf</tissue>
    </source>
</reference>
<organism evidence="1 2">
    <name type="scientific">Melia azedarach</name>
    <name type="common">Chinaberry tree</name>
    <dbReference type="NCBI Taxonomy" id="155640"/>
    <lineage>
        <taxon>Eukaryota</taxon>
        <taxon>Viridiplantae</taxon>
        <taxon>Streptophyta</taxon>
        <taxon>Embryophyta</taxon>
        <taxon>Tracheophyta</taxon>
        <taxon>Spermatophyta</taxon>
        <taxon>Magnoliopsida</taxon>
        <taxon>eudicotyledons</taxon>
        <taxon>Gunneridae</taxon>
        <taxon>Pentapetalae</taxon>
        <taxon>rosids</taxon>
        <taxon>malvids</taxon>
        <taxon>Sapindales</taxon>
        <taxon>Meliaceae</taxon>
        <taxon>Melia</taxon>
    </lineage>
</organism>
<evidence type="ECO:0000313" key="1">
    <source>
        <dbReference type="EMBL" id="KAJ4706103.1"/>
    </source>
</evidence>
<comment type="caution">
    <text evidence="1">The sequence shown here is derived from an EMBL/GenBank/DDBJ whole genome shotgun (WGS) entry which is preliminary data.</text>
</comment>
<name>A0ACC1X628_MELAZ</name>
<accession>A0ACC1X628</accession>
<proteinExistence type="predicted"/>
<sequence>MAVAKSNSSSEQSTQPCSCYKVASLAETILDTNQISDLKERFVLGQQLGWGQFGVIRVCSDKLTGDVFACKSIAKDRLVTSDDARSVKLEIEIMTRLSGHPNVVDLKAVYEDEDYVHLVMELCAGGELFHRLEKYGRFSEAEARVLFRHLMRVVQYCHEIGVVHRDLKPENILLATKASSSPIKLADFGLATYIKPGQSLHGTVGSPFYIAPEVLAGGYNQAADVWSAGVILYILLSGMPPFWGNTKSRIFDAVREADLRFPSNPWDHISESAKDLVMGMLSTDPSQRLTARQVLDHSWMKDGNRDTKGPNGNGVKGCQEWDIGSGSFSSQFMTRNQDISFGIESPINDDMQSPAFTCRTSFSSFLVEPSKPSLSSAGFSFCSPVDSNALEFASPLSSTPGFAFFSPGSVAHECSSNISGVDSVHGEPSLGRLLNTTSFGLELKETEYETAEAKRTGGTIGSKMLSIHSRRNHTIGLGEREQLDFMVAESVIRWASCAHLPTAPSLRSSLVC</sequence>
<protein>
    <submittedName>
        <fullName evidence="1">Calcium-dependent protein kinase</fullName>
    </submittedName>
</protein>
<evidence type="ECO:0000313" key="2">
    <source>
        <dbReference type="Proteomes" id="UP001164539"/>
    </source>
</evidence>
<keyword evidence="2" id="KW-1185">Reference proteome</keyword>
<keyword evidence="1" id="KW-0808">Transferase</keyword>
<dbReference type="Proteomes" id="UP001164539">
    <property type="component" value="Chromosome 11"/>
</dbReference>
<keyword evidence="1" id="KW-0418">Kinase</keyword>
<dbReference type="EMBL" id="CM051404">
    <property type="protein sequence ID" value="KAJ4706103.1"/>
    <property type="molecule type" value="Genomic_DNA"/>
</dbReference>